<protein>
    <submittedName>
        <fullName evidence="1">Uncharacterized protein</fullName>
    </submittedName>
</protein>
<reference evidence="1" key="1">
    <citation type="submission" date="2023-09" db="EMBL/GenBank/DDBJ databases">
        <title>Paucibacter sp. APW11 Genome sequencing and assembly.</title>
        <authorList>
            <person name="Kim I."/>
        </authorList>
    </citation>
    <scope>NUCLEOTIDE SEQUENCE</scope>
    <source>
        <strain evidence="1">APW11</strain>
    </source>
</reference>
<name>A0ABU3P506_9BURK</name>
<keyword evidence="2" id="KW-1185">Reference proteome</keyword>
<dbReference type="Proteomes" id="UP001246372">
    <property type="component" value="Unassembled WGS sequence"/>
</dbReference>
<sequence>MWLAGSEVSDLYIGTRATLLAQGADVLQARSHAGFDDALVGVASLAEQIKPKAALRVWLSGGLCRPFLLPAMPELKDGAERRRAALAIARQGCALDGELELRMVKPASTLAQIGMALEKRVLDAILQQLAGLPLQMLAPWWMNALNCLLKIRPELQCIGVQDCDALTVLRGRGGQFEQVSTLAPSYDIESAKAGYRRMQFSSSLAPDRVAPLLVLRANRSGSDVSGLPTGLALSSFVSMER</sequence>
<evidence type="ECO:0000313" key="2">
    <source>
        <dbReference type="Proteomes" id="UP001246372"/>
    </source>
</evidence>
<evidence type="ECO:0000313" key="1">
    <source>
        <dbReference type="EMBL" id="MDT8997660.1"/>
    </source>
</evidence>
<accession>A0ABU3P506</accession>
<proteinExistence type="predicted"/>
<dbReference type="EMBL" id="JAVXZY010000001">
    <property type="protein sequence ID" value="MDT8997660.1"/>
    <property type="molecule type" value="Genomic_DNA"/>
</dbReference>
<comment type="caution">
    <text evidence="1">The sequence shown here is derived from an EMBL/GenBank/DDBJ whole genome shotgun (WGS) entry which is preliminary data.</text>
</comment>
<organism evidence="1 2">
    <name type="scientific">Roseateles aquae</name>
    <dbReference type="NCBI Taxonomy" id="3077235"/>
    <lineage>
        <taxon>Bacteria</taxon>
        <taxon>Pseudomonadati</taxon>
        <taxon>Pseudomonadota</taxon>
        <taxon>Betaproteobacteria</taxon>
        <taxon>Burkholderiales</taxon>
        <taxon>Sphaerotilaceae</taxon>
        <taxon>Roseateles</taxon>
    </lineage>
</organism>
<dbReference type="RefSeq" id="WP_315647879.1">
    <property type="nucleotide sequence ID" value="NZ_JAVXZY010000001.1"/>
</dbReference>
<gene>
    <name evidence="1" type="ORF">RQP53_00060</name>
</gene>